<feature type="compositionally biased region" description="Pro residues" evidence="7">
    <location>
        <begin position="1081"/>
        <end position="1110"/>
    </location>
</feature>
<dbReference type="InterPro" id="IPR014012">
    <property type="entry name" value="HSA_dom"/>
</dbReference>
<feature type="non-terminal residue" evidence="11">
    <location>
        <position position="1"/>
    </location>
</feature>
<feature type="compositionally biased region" description="Polar residues" evidence="7">
    <location>
        <begin position="1312"/>
        <end position="1322"/>
    </location>
</feature>
<feature type="compositionally biased region" description="Polar residues" evidence="7">
    <location>
        <begin position="1262"/>
        <end position="1296"/>
    </location>
</feature>
<dbReference type="Proteomes" id="UP001281410">
    <property type="component" value="Unassembled WGS sequence"/>
</dbReference>
<accession>A0AAE0E1W1</accession>
<reference evidence="11" key="1">
    <citation type="journal article" date="2023" name="Plant J.">
        <title>Genome sequences and population genomics provide insights into the demographic history, inbreeding, and mutation load of two 'living fossil' tree species of Dipteronia.</title>
        <authorList>
            <person name="Feng Y."/>
            <person name="Comes H.P."/>
            <person name="Chen J."/>
            <person name="Zhu S."/>
            <person name="Lu R."/>
            <person name="Zhang X."/>
            <person name="Li P."/>
            <person name="Qiu J."/>
            <person name="Olsen K.M."/>
            <person name="Qiu Y."/>
        </authorList>
    </citation>
    <scope>NUCLEOTIDE SEQUENCE</scope>
    <source>
        <strain evidence="11">NBL</strain>
    </source>
</reference>
<dbReference type="Pfam" id="PF00271">
    <property type="entry name" value="Helicase_C"/>
    <property type="match status" value="1"/>
</dbReference>
<feature type="region of interest" description="Disordered" evidence="7">
    <location>
        <begin position="3202"/>
        <end position="3241"/>
    </location>
</feature>
<name>A0AAE0E1W1_9ROSI</name>
<feature type="region of interest" description="Disordered" evidence="7">
    <location>
        <begin position="1803"/>
        <end position="1832"/>
    </location>
</feature>
<dbReference type="Gene3D" id="3.40.50.300">
    <property type="entry name" value="P-loop containing nucleotide triphosphate hydrolases"/>
    <property type="match status" value="1"/>
</dbReference>
<evidence type="ECO:0000259" key="8">
    <source>
        <dbReference type="PROSITE" id="PS51192"/>
    </source>
</evidence>
<dbReference type="PROSITE" id="PS51192">
    <property type="entry name" value="HELICASE_ATP_BIND_1"/>
    <property type="match status" value="1"/>
</dbReference>
<evidence type="ECO:0000256" key="1">
    <source>
        <dbReference type="ARBA" id="ARBA00004123"/>
    </source>
</evidence>
<dbReference type="InterPro" id="IPR029295">
    <property type="entry name" value="SnAC"/>
</dbReference>
<evidence type="ECO:0000256" key="5">
    <source>
        <dbReference type="ARBA" id="ARBA00022840"/>
    </source>
</evidence>
<dbReference type="GO" id="GO:0005524">
    <property type="term" value="F:ATP binding"/>
    <property type="evidence" value="ECO:0007669"/>
    <property type="project" value="UniProtKB-KW"/>
</dbReference>
<evidence type="ECO:0000256" key="4">
    <source>
        <dbReference type="ARBA" id="ARBA00022806"/>
    </source>
</evidence>
<feature type="compositionally biased region" description="Polar residues" evidence="7">
    <location>
        <begin position="2952"/>
        <end position="2963"/>
    </location>
</feature>
<feature type="domain" description="HSA" evidence="10">
    <location>
        <begin position="238"/>
        <end position="312"/>
    </location>
</feature>
<protein>
    <submittedName>
        <fullName evidence="11">Uncharacterized protein</fullName>
    </submittedName>
</protein>
<dbReference type="SMART" id="SM01314">
    <property type="entry name" value="SnAC"/>
    <property type="match status" value="1"/>
</dbReference>
<feature type="domain" description="Helicase ATP-binding" evidence="8">
    <location>
        <begin position="429"/>
        <end position="596"/>
    </location>
</feature>
<dbReference type="SMART" id="SM00487">
    <property type="entry name" value="DEXDc"/>
    <property type="match status" value="1"/>
</dbReference>
<dbReference type="InterPro" id="IPR049730">
    <property type="entry name" value="SNF2/RAD54-like_C"/>
</dbReference>
<dbReference type="Pfam" id="PF00176">
    <property type="entry name" value="SNF2-rel_dom"/>
    <property type="match status" value="1"/>
</dbReference>
<dbReference type="InterPro" id="IPR001650">
    <property type="entry name" value="Helicase_C-like"/>
</dbReference>
<feature type="region of interest" description="Disordered" evidence="7">
    <location>
        <begin position="1040"/>
        <end position="1338"/>
    </location>
</feature>
<dbReference type="SUPFAM" id="SSF52540">
    <property type="entry name" value="P-loop containing nucleoside triphosphate hydrolases"/>
    <property type="match status" value="2"/>
</dbReference>
<dbReference type="SMART" id="SM00490">
    <property type="entry name" value="HELICc"/>
    <property type="match status" value="1"/>
</dbReference>
<dbReference type="InterPro" id="IPR027417">
    <property type="entry name" value="P-loop_NTPase"/>
</dbReference>
<proteinExistence type="predicted"/>
<feature type="compositionally biased region" description="Basic and acidic residues" evidence="7">
    <location>
        <begin position="1050"/>
        <end position="1060"/>
    </location>
</feature>
<dbReference type="EMBL" id="JANJYJ010000006">
    <property type="protein sequence ID" value="KAK3204717.1"/>
    <property type="molecule type" value="Genomic_DNA"/>
</dbReference>
<feature type="region of interest" description="Disordered" evidence="7">
    <location>
        <begin position="2952"/>
        <end position="2972"/>
    </location>
</feature>
<feature type="compositionally biased region" description="Low complexity" evidence="7">
    <location>
        <begin position="1817"/>
        <end position="1831"/>
    </location>
</feature>
<feature type="domain" description="Helicase C-terminal" evidence="9">
    <location>
        <begin position="740"/>
        <end position="886"/>
    </location>
</feature>
<keyword evidence="6" id="KW-0539">Nucleus</keyword>
<dbReference type="InterPro" id="IPR014001">
    <property type="entry name" value="Helicase_ATP-bd"/>
</dbReference>
<dbReference type="GO" id="GO:0042393">
    <property type="term" value="F:histone binding"/>
    <property type="evidence" value="ECO:0007669"/>
    <property type="project" value="InterPro"/>
</dbReference>
<keyword evidence="2" id="KW-0547">Nucleotide-binding</keyword>
<evidence type="ECO:0000313" key="12">
    <source>
        <dbReference type="Proteomes" id="UP001281410"/>
    </source>
</evidence>
<evidence type="ECO:0000313" key="11">
    <source>
        <dbReference type="EMBL" id="KAK3204717.1"/>
    </source>
</evidence>
<feature type="compositionally biased region" description="Low complexity" evidence="7">
    <location>
        <begin position="1193"/>
        <end position="1216"/>
    </location>
</feature>
<organism evidence="11 12">
    <name type="scientific">Dipteronia sinensis</name>
    <dbReference type="NCBI Taxonomy" id="43782"/>
    <lineage>
        <taxon>Eukaryota</taxon>
        <taxon>Viridiplantae</taxon>
        <taxon>Streptophyta</taxon>
        <taxon>Embryophyta</taxon>
        <taxon>Tracheophyta</taxon>
        <taxon>Spermatophyta</taxon>
        <taxon>Magnoliopsida</taxon>
        <taxon>eudicotyledons</taxon>
        <taxon>Gunneridae</taxon>
        <taxon>Pentapetalae</taxon>
        <taxon>rosids</taxon>
        <taxon>malvids</taxon>
        <taxon>Sapindales</taxon>
        <taxon>Sapindaceae</taxon>
        <taxon>Hippocastanoideae</taxon>
        <taxon>Acereae</taxon>
        <taxon>Dipteronia</taxon>
    </lineage>
</organism>
<keyword evidence="5" id="KW-0067">ATP-binding</keyword>
<keyword evidence="12" id="KW-1185">Reference proteome</keyword>
<evidence type="ECO:0000259" key="9">
    <source>
        <dbReference type="PROSITE" id="PS51194"/>
    </source>
</evidence>
<comment type="caution">
    <text evidence="11">The sequence shown here is derived from an EMBL/GenBank/DDBJ whole genome shotgun (WGS) entry which is preliminary data.</text>
</comment>
<dbReference type="CDD" id="cd18793">
    <property type="entry name" value="SF2_C_SNF"/>
    <property type="match status" value="1"/>
</dbReference>
<dbReference type="Gene3D" id="3.40.50.10810">
    <property type="entry name" value="Tandem AAA-ATPase domain"/>
    <property type="match status" value="1"/>
</dbReference>
<feature type="region of interest" description="Disordered" evidence="7">
    <location>
        <begin position="1978"/>
        <end position="2001"/>
    </location>
</feature>
<dbReference type="Pfam" id="PF14619">
    <property type="entry name" value="SnAC"/>
    <property type="match status" value="1"/>
</dbReference>
<feature type="region of interest" description="Disordered" evidence="7">
    <location>
        <begin position="2887"/>
        <end position="2918"/>
    </location>
</feature>
<dbReference type="CDD" id="cd17996">
    <property type="entry name" value="DEXHc_SMARCA2_SMARCA4"/>
    <property type="match status" value="1"/>
</dbReference>
<dbReference type="InterPro" id="IPR038718">
    <property type="entry name" value="SNF2-like_sf"/>
</dbReference>
<evidence type="ECO:0000256" key="3">
    <source>
        <dbReference type="ARBA" id="ARBA00022801"/>
    </source>
</evidence>
<dbReference type="GO" id="GO:0004386">
    <property type="term" value="F:helicase activity"/>
    <property type="evidence" value="ECO:0007669"/>
    <property type="project" value="UniProtKB-KW"/>
</dbReference>
<gene>
    <name evidence="11" type="ORF">Dsin_018763</name>
</gene>
<keyword evidence="4" id="KW-0347">Helicase</keyword>
<dbReference type="FunFam" id="3.40.50.300:FF:000871">
    <property type="entry name" value="Chromatin structure-remodeling complex protein SYD"/>
    <property type="match status" value="1"/>
</dbReference>
<evidence type="ECO:0000256" key="2">
    <source>
        <dbReference type="ARBA" id="ARBA00022741"/>
    </source>
</evidence>
<dbReference type="PROSITE" id="PS51194">
    <property type="entry name" value="HELICASE_CTER"/>
    <property type="match status" value="1"/>
</dbReference>
<dbReference type="PROSITE" id="PS51204">
    <property type="entry name" value="HSA"/>
    <property type="match status" value="1"/>
</dbReference>
<evidence type="ECO:0000256" key="7">
    <source>
        <dbReference type="SAM" id="MobiDB-lite"/>
    </source>
</evidence>
<comment type="subcellular location">
    <subcellularLocation>
        <location evidence="1">Nucleus</location>
    </subcellularLocation>
</comment>
<dbReference type="GO" id="GO:0005634">
    <property type="term" value="C:nucleus"/>
    <property type="evidence" value="ECO:0007669"/>
    <property type="project" value="UniProtKB-SubCell"/>
</dbReference>
<feature type="region of interest" description="Disordered" evidence="7">
    <location>
        <begin position="2063"/>
        <end position="2116"/>
    </location>
</feature>
<dbReference type="InterPro" id="IPR000330">
    <property type="entry name" value="SNF2_N"/>
</dbReference>
<dbReference type="GO" id="GO:0016787">
    <property type="term" value="F:hydrolase activity"/>
    <property type="evidence" value="ECO:0007669"/>
    <property type="project" value="UniProtKB-KW"/>
</dbReference>
<feature type="region of interest" description="Disordered" evidence="7">
    <location>
        <begin position="1612"/>
        <end position="1636"/>
    </location>
</feature>
<dbReference type="FunFam" id="3.40.50.10810:FF:000016">
    <property type="entry name" value="Chromatin structure-remodeling complex protein SYD"/>
    <property type="match status" value="1"/>
</dbReference>
<feature type="compositionally biased region" description="Polar residues" evidence="7">
    <location>
        <begin position="1806"/>
        <end position="1816"/>
    </location>
</feature>
<sequence>MNSWTGIGSHNEVLRRPLPTSTIQHELLPERNENAPSQFQSVGNLSGNQHADGHLSSFSMRECWKPVSGTDNGHHTVVPIKDADDPKFSDGSKAFPIGHSLRNVIVFTTEQDEADKSMHSDSSPSPKFTMSEKWIMDMHKRKLLAEQSWILKQQKTKQKISSCCDKLKENVSSSEDISAKTKSVIELKKLQLLGLQRRLRSDFLNDFFKPIATDMDRLKSYKKHRHGRRIKQLEKYEQKMKEERQKRIRERQKEFFSEIEVHKERLDDAFKIKRERWRGFNKYVKEFHKRKERNHRDKIDRIQREKINLLKINDVEGYLRMVQDAKSDRVMQLLKETEKYLQKLGSKLQEAKSMASRFEHDMDEIRTPSVIEKYEPSVENEDEAKHYLESNEKYYLMAHSIKESISEQPTCLHGGKLREYQMNGLRWLVSLYNNHLNGILADEMGLGKTVQVISLICYLMETKNDRGPFLVVVPSSVLPGWESEINFWAPGILKIVYSGPPEERRKLFKEKIVQQKFNVLLTTYEYLMNKHDRPKLSKIQWHYIIIDEGHRIKNASCKLNADLKHYQSFHRLLLTGTPLQNNLEELWALLNFLLPNIFNSSEDFSQWFNKPFESNGDNSADQALLSEEENLLIINRLHQVLRPFVLRRLKHKVENQLPEKIERLIRCEASAYQKLLMKRVEDNLGAIGNSKARSVHNSVMELRNICNHPYLSQLHAEEVDTFIPKHYLPPIIRLCGKLEMLDRLLPKLKETDHRVLFFSTMTRLLDVMEDYLTWKQYRYLRLDGHTSGGDRGALIDKFNRQDSPFFIFLLSIRAGGVGVNLQAADTVIIFDTDWNPQVDLQAQARAHRIGQKRDVLVLRFETVQTVEEQVRASAEHKLGVANQSITAGFFDNNTSAEDRREYLESLLRECKKEEAAPVLDDDALNDILARSESEIDIFESIDKQRREEEMEKWKSLVWRQGMDSSEPVPPLPSRLVTDDDLKAFYEAMKIFDVPKAGVSPNVGVKRNSEYLGVLDTKHYGRGKRAREVRSYEEQWTEEEFEKLCQADSPDSPKSKDEGTEKSLPTVASGSIVAVDRKELPPLTPPPPPPCPPSPPPPPPPPPPSLDPPKPQQSKEITPPSKRGRGRPRRADKSPVAMFLPAPFGTDKPDTGLQKEPMTSQSTTSVYDSLAGSTTGSGVSGSVQHLGVGIAPISQPSAPSLSATPASQSAPACSSIAMQSKGRGRKIQSGVQPPRRRGKKHDSVSPAAPEVLLGPGSDPKTIEQPQSESMNPTGSQVIATGTALNSEPTTHLTSVLPTPQPSPSCPVVPAQNKGPSRKTQSGGVTPRRRGKRQASLSPMVADVSAGQHLRSNLQSENISRDLLGSKADSMKSKLEVIVSEEFTNAVQVQPCSITAPAGVAGPNQKSVQQSDVFQPQQPTITSAMHDSAGPALDQVQSANLHDVASGTREVSETSSLKGGVFPSAPVSCKTVEVIRKQSSEEKKDVTVSVGTIADPFPGSTTVEGMSKITHHVAQNSQSIPPYPSVPAASHSNSTQATESIPMKRQGRKTPSRVEAPRRRGRKQAPGLHAISDGSATLDPKQIQQSQNRTIPPRNKQETDAKEMNTVVLANASEVHSPGGLAGQDLRQREPSAHPRIQTADISDVARVIKEIFSGTCSSKTKTGDSSGNEGRDAPILAVSSNMVAEVSKKQRSEDNTCAVMSTLETAPPGFETPINKHKEQPGTASDARIKSNISPLSGEGLASNTDAFKPHSKSFPVSVDSLAESRQLSSENLTTQIICTAPDCDLTGSNPGDSSSQVLSLVELPPTTENNVGNRTIPSSNSSPRSSAPGISHVDYPTISMSDDDSGDLHRASPPVSSMVDHPCIIEYSSGNISEPSSEVVKSSHLDISNPGGSSIAIKADRVGDHSKETLLVTGSSDQSDVVGLPDMVGTVCENTSEFSLKNSQEAPRSIRNSEVPEVSIEADGVCDHSRRTALSSGFPIDSSVVEPPGTTDTNVQDRIDPSMNDSLKLSSHLAESVECPIISIKSDVGVHPQETGVIASSPDHSGSLNVDVKFSDSSDILPTETKGAECSTEAIIQSQRVPQKASDTEVSLEPTEAASDHKNSSSHDSLDKSNVGAPSCGIGNKADPIAEPVCSLAAESTKVELFPRDHNEVQLPLIVEKRVGDVIEPCNMEVDPSNTQASSPKQTITLDKGIVGSPSCGSGDKADIMEPVCSFAAESANVELVPRDHKEAQLLLIVEKRDGNVIEACNMEMDPSNTQASSPNKTITESSSREVVQEDHGNIQLLQGVECTDSGHPEVMETEASLPTVTIADSANTELVQMDCRDTQLQPGVDFEEGDSVDVCRTEANPSAAQASLMKAFPTESDNVEQFPSGNKVLSSSSQRIEEKVEGTLKNASTGSSVALEISVGPEAGMNNQSELFPSDEIVAEYMSENKGEKVVVSPDKDPVGSLLVLHDIKESESANNGEMVVVLPDKVDEGLVASSLSPSDSTGPEVEVGNRMDVSFGSGNNTLNSLEDLGTQFSSLATVEEDVEGSSREVPICSSVVLEDSKSSVVEVEIQMDVSQFGDAMPKTLPEDSSLPLSSLVTEEKIEGLSQKDPIDSSVVVDDKLDVCHDGGIMSEDLDRPSSLLGVEEDKIEDSSIKDPIGSSMVLDDSKASVAEADNRMDVSQVGGVMPENLSEELGLPSSSLATKEERIEGSSEMDLVKIIAPLEDLKRCIAKQGNQMDVSHGGGVMPVNLSEDLGLPSSSLMTKEGKTEGCSEKDPVSNLAALDDSKECVVEADDKADVSEGGVVPVNSGLPSYLLEMEEGPIEGCSEKYPVSNLVALEDSKQCAVEQGGALPENLDLPSPSSVMEEETIEKCSEKDFVCNLVALDDSKECAVEADDKANVSQGGALPENLDLPSSSSTMDDETTDCCSEKDPVNNLVALVDSKECAVEADDKMNVSQGGALQENLNLPSSSSAVDEETTDACSEKDPVNNLVALVDSKGCVTEADDNMDQGGALQENLDLLSSSSTMEEETIEGCSEKDPVNNLVALVDSKEFVTVADNKMDQGVALPENLDLPSSSSAMEEETTDGCSEKDPVNNSVALVDSKECVTEADDKLDQGGALPENLDLPSSSLAMEEEKTDGFSENDPVKTLVTLLVDSKECVTEADDKMDHSGVMPANLGLPSSSLATEEEKIDGCSEKDSVGSLVSLEDLKESAAEVGDQTVVSQGGGAVPENISDDLDQYSPSLALEDEK</sequence>
<feature type="compositionally biased region" description="Basic and acidic residues" evidence="7">
    <location>
        <begin position="3178"/>
        <end position="3190"/>
    </location>
</feature>
<evidence type="ECO:0000259" key="10">
    <source>
        <dbReference type="PROSITE" id="PS51204"/>
    </source>
</evidence>
<dbReference type="PANTHER" id="PTHR10799">
    <property type="entry name" value="SNF2/RAD54 HELICASE FAMILY"/>
    <property type="match status" value="1"/>
</dbReference>
<feature type="region of interest" description="Disordered" evidence="7">
    <location>
        <begin position="1511"/>
        <end position="1598"/>
    </location>
</feature>
<feature type="compositionally biased region" description="Polar residues" evidence="7">
    <location>
        <begin position="1156"/>
        <end position="1166"/>
    </location>
</feature>
<feature type="compositionally biased region" description="Basic and acidic residues" evidence="7">
    <location>
        <begin position="2098"/>
        <end position="2111"/>
    </location>
</feature>
<feature type="compositionally biased region" description="Polar residues" evidence="7">
    <location>
        <begin position="1528"/>
        <end position="1537"/>
    </location>
</feature>
<feature type="region of interest" description="Disordered" evidence="7">
    <location>
        <begin position="3155"/>
        <end position="3190"/>
    </location>
</feature>
<feature type="compositionally biased region" description="Low complexity" evidence="7">
    <location>
        <begin position="1171"/>
        <end position="1182"/>
    </location>
</feature>
<feature type="region of interest" description="Disordered" evidence="7">
    <location>
        <begin position="3058"/>
        <end position="3084"/>
    </location>
</feature>
<feature type="region of interest" description="Disordered" evidence="7">
    <location>
        <begin position="1703"/>
        <end position="1746"/>
    </location>
</feature>
<evidence type="ECO:0000256" key="6">
    <source>
        <dbReference type="ARBA" id="ARBA00023242"/>
    </source>
</evidence>
<keyword evidence="3" id="KW-0378">Hydrolase</keyword>